<evidence type="ECO:0000256" key="1">
    <source>
        <dbReference type="SAM" id="MobiDB-lite"/>
    </source>
</evidence>
<feature type="region of interest" description="Disordered" evidence="1">
    <location>
        <begin position="73"/>
        <end position="101"/>
    </location>
</feature>
<proteinExistence type="predicted"/>
<gene>
    <name evidence="2" type="ORF">ANE_LOCUS1198</name>
</gene>
<dbReference type="EMBL" id="CABITT030000001">
    <property type="protein sequence ID" value="VVA90753.1"/>
    <property type="molecule type" value="Genomic_DNA"/>
</dbReference>
<accession>A0A565APE0</accession>
<evidence type="ECO:0008006" key="4">
    <source>
        <dbReference type="Google" id="ProtNLM"/>
    </source>
</evidence>
<sequence length="101" mass="11693">MDEPCSCVLLISSDHGYKRFLEKLRQENVLVYIMFPRGSTYVVLLEEAIKCDVFHKLSDGTFIWKLPKDLDHKELGPQHGKPPRHGPPSSVPRNRQRTNFC</sequence>
<reference evidence="2" key="1">
    <citation type="submission" date="2019-07" db="EMBL/GenBank/DDBJ databases">
        <authorList>
            <person name="Dittberner H."/>
        </authorList>
    </citation>
    <scope>NUCLEOTIDE SEQUENCE [LARGE SCALE GENOMIC DNA]</scope>
</reference>
<keyword evidence="3" id="KW-1185">Reference proteome</keyword>
<dbReference type="AlphaFoldDB" id="A0A565APE0"/>
<dbReference type="Proteomes" id="UP000489600">
    <property type="component" value="Unassembled WGS sequence"/>
</dbReference>
<organism evidence="2 3">
    <name type="scientific">Arabis nemorensis</name>
    <dbReference type="NCBI Taxonomy" id="586526"/>
    <lineage>
        <taxon>Eukaryota</taxon>
        <taxon>Viridiplantae</taxon>
        <taxon>Streptophyta</taxon>
        <taxon>Embryophyta</taxon>
        <taxon>Tracheophyta</taxon>
        <taxon>Spermatophyta</taxon>
        <taxon>Magnoliopsida</taxon>
        <taxon>eudicotyledons</taxon>
        <taxon>Gunneridae</taxon>
        <taxon>Pentapetalae</taxon>
        <taxon>rosids</taxon>
        <taxon>malvids</taxon>
        <taxon>Brassicales</taxon>
        <taxon>Brassicaceae</taxon>
        <taxon>Arabideae</taxon>
        <taxon>Arabis</taxon>
    </lineage>
</organism>
<feature type="compositionally biased region" description="Polar residues" evidence="1">
    <location>
        <begin position="91"/>
        <end position="101"/>
    </location>
</feature>
<name>A0A565APE0_9BRAS</name>
<evidence type="ECO:0000313" key="3">
    <source>
        <dbReference type="Proteomes" id="UP000489600"/>
    </source>
</evidence>
<dbReference type="OrthoDB" id="10566112at2759"/>
<comment type="caution">
    <text evidence="2">The sequence shown here is derived from an EMBL/GenBank/DDBJ whole genome shotgun (WGS) entry which is preliminary data.</text>
</comment>
<evidence type="ECO:0000313" key="2">
    <source>
        <dbReference type="EMBL" id="VVA90753.1"/>
    </source>
</evidence>
<protein>
    <recommendedName>
        <fullName evidence="4">NYN domain-containing protein</fullName>
    </recommendedName>
</protein>